<dbReference type="InterPro" id="IPR055251">
    <property type="entry name" value="SOS1_NGEF_PH"/>
</dbReference>
<dbReference type="Gene3D" id="1.20.900.10">
    <property type="entry name" value="Dbl homology (DH) domain"/>
    <property type="match status" value="1"/>
</dbReference>
<dbReference type="KEGG" id="ncc:104963254"/>
<accession>A0A6I9PS44</accession>
<evidence type="ECO:0000259" key="2">
    <source>
        <dbReference type="Pfam" id="PF22697"/>
    </source>
</evidence>
<keyword evidence="3" id="KW-1185">Reference proteome</keyword>
<dbReference type="Proteomes" id="UP000504611">
    <property type="component" value="Unplaced"/>
</dbReference>
<dbReference type="InterPro" id="IPR051336">
    <property type="entry name" value="RhoGEF_Guanine_NuclExch_SF"/>
</dbReference>
<protein>
    <submittedName>
        <fullName evidence="4">Triple functional domain protein-like</fullName>
    </submittedName>
</protein>
<keyword evidence="1" id="KW-0344">Guanine-nucleotide releasing factor</keyword>
<dbReference type="PANTHER" id="PTHR22826">
    <property type="entry name" value="RHO GUANINE EXCHANGE FACTOR-RELATED"/>
    <property type="match status" value="1"/>
</dbReference>
<evidence type="ECO:0000313" key="3">
    <source>
        <dbReference type="Proteomes" id="UP000504611"/>
    </source>
</evidence>
<dbReference type="GeneID" id="104963254"/>
<gene>
    <name evidence="4" type="primary">LOC104963254</name>
</gene>
<reference evidence="4" key="1">
    <citation type="submission" date="2025-08" db="UniProtKB">
        <authorList>
            <consortium name="RefSeq"/>
        </authorList>
    </citation>
    <scope>IDENTIFICATION</scope>
    <source>
        <tissue evidence="4">Muscle</tissue>
    </source>
</reference>
<dbReference type="AlphaFoldDB" id="A0A6I9PS44"/>
<feature type="domain" description="SOS1/NGEF-like PH" evidence="2">
    <location>
        <begin position="53"/>
        <end position="115"/>
    </location>
</feature>
<dbReference type="GO" id="GO:0005085">
    <property type="term" value="F:guanyl-nucleotide exchange factor activity"/>
    <property type="evidence" value="ECO:0007669"/>
    <property type="project" value="UniProtKB-KW"/>
</dbReference>
<dbReference type="Gene3D" id="2.30.29.30">
    <property type="entry name" value="Pleckstrin-homology domain (PH domain)/Phosphotyrosine-binding domain (PTB)"/>
    <property type="match status" value="1"/>
</dbReference>
<dbReference type="GO" id="GO:0007411">
    <property type="term" value="P:axon guidance"/>
    <property type="evidence" value="ECO:0007669"/>
    <property type="project" value="TreeGrafter"/>
</dbReference>
<organism evidence="3 4">
    <name type="scientific">Notothenia coriiceps</name>
    <name type="common">black rockcod</name>
    <dbReference type="NCBI Taxonomy" id="8208"/>
    <lineage>
        <taxon>Eukaryota</taxon>
        <taxon>Metazoa</taxon>
        <taxon>Chordata</taxon>
        <taxon>Craniata</taxon>
        <taxon>Vertebrata</taxon>
        <taxon>Euteleostomi</taxon>
        <taxon>Actinopterygii</taxon>
        <taxon>Neopterygii</taxon>
        <taxon>Teleostei</taxon>
        <taxon>Neoteleostei</taxon>
        <taxon>Acanthomorphata</taxon>
        <taxon>Eupercaria</taxon>
        <taxon>Perciformes</taxon>
        <taxon>Notothenioidei</taxon>
        <taxon>Nototheniidae</taxon>
        <taxon>Notothenia</taxon>
    </lineage>
</organism>
<sequence>MLCLFEQDFLKYYTKAGMDTEELEKAVEVMCFVPKRCNDMMNVGRLQGFEGKITAQGKLLQQDTFTVTEQDSGFLSRAKERRIFLFEQLAIFSEPIDRKKGFSLPGYIFKNSIKVGASDQLKQL</sequence>
<evidence type="ECO:0000313" key="4">
    <source>
        <dbReference type="RefSeq" id="XP_010790123.1"/>
    </source>
</evidence>
<proteinExistence type="predicted"/>
<dbReference type="PANTHER" id="PTHR22826:SF210">
    <property type="entry name" value="RHO GUANINE NUCLEOTIDE EXCHANGE FACTOR (GEF) 25B-RELATED"/>
    <property type="match status" value="1"/>
</dbReference>
<dbReference type="SUPFAM" id="SSF50729">
    <property type="entry name" value="PH domain-like"/>
    <property type="match status" value="1"/>
</dbReference>
<dbReference type="RefSeq" id="XP_010790123.1">
    <property type="nucleotide sequence ID" value="XM_010791821.1"/>
</dbReference>
<dbReference type="OrthoDB" id="10256089at2759"/>
<dbReference type="InterPro" id="IPR011993">
    <property type="entry name" value="PH-like_dom_sf"/>
</dbReference>
<dbReference type="InterPro" id="IPR035899">
    <property type="entry name" value="DBL_dom_sf"/>
</dbReference>
<dbReference type="Pfam" id="PF22697">
    <property type="entry name" value="SOS1_NGEF_PH"/>
    <property type="match status" value="1"/>
</dbReference>
<dbReference type="GO" id="GO:0019898">
    <property type="term" value="C:extrinsic component of membrane"/>
    <property type="evidence" value="ECO:0007669"/>
    <property type="project" value="TreeGrafter"/>
</dbReference>
<evidence type="ECO:0000256" key="1">
    <source>
        <dbReference type="ARBA" id="ARBA00022658"/>
    </source>
</evidence>
<name>A0A6I9PS44_9TELE</name>
<dbReference type="GO" id="GO:0005737">
    <property type="term" value="C:cytoplasm"/>
    <property type="evidence" value="ECO:0007669"/>
    <property type="project" value="TreeGrafter"/>
</dbReference>